<keyword evidence="2" id="KW-1185">Reference proteome</keyword>
<proteinExistence type="predicted"/>
<accession>A0A3D9CAD8</accession>
<protein>
    <submittedName>
        <fullName evidence="1">Uncharacterized protein</fullName>
    </submittedName>
</protein>
<organism evidence="1 2">
    <name type="scientific">Chryseobacterium pennae</name>
    <dbReference type="NCBI Taxonomy" id="2258962"/>
    <lineage>
        <taxon>Bacteria</taxon>
        <taxon>Pseudomonadati</taxon>
        <taxon>Bacteroidota</taxon>
        <taxon>Flavobacteriia</taxon>
        <taxon>Flavobacteriales</taxon>
        <taxon>Weeksellaceae</taxon>
        <taxon>Chryseobacterium group</taxon>
        <taxon>Chryseobacterium</taxon>
    </lineage>
</organism>
<dbReference type="EMBL" id="QNVT01000006">
    <property type="protein sequence ID" value="REC62840.1"/>
    <property type="molecule type" value="Genomic_DNA"/>
</dbReference>
<comment type="caution">
    <text evidence="1">The sequence shown here is derived from an EMBL/GenBank/DDBJ whole genome shotgun (WGS) entry which is preliminary data.</text>
</comment>
<evidence type="ECO:0000313" key="1">
    <source>
        <dbReference type="EMBL" id="REC62840.1"/>
    </source>
</evidence>
<evidence type="ECO:0000313" key="2">
    <source>
        <dbReference type="Proteomes" id="UP000256686"/>
    </source>
</evidence>
<reference evidence="2" key="1">
    <citation type="submission" date="2018-06" db="EMBL/GenBank/DDBJ databases">
        <authorList>
            <person name="Lum Nde A."/>
            <person name="Hugo C."/>
        </authorList>
    </citation>
    <scope>NUCLEOTIDE SEQUENCE [LARGE SCALE GENOMIC DNA]</scope>
    <source>
        <strain evidence="2">1_F178</strain>
    </source>
</reference>
<name>A0A3D9CAD8_9FLAO</name>
<dbReference type="AlphaFoldDB" id="A0A3D9CAD8"/>
<dbReference type="RefSeq" id="WP_115970328.1">
    <property type="nucleotide sequence ID" value="NZ_QNVT01000006.1"/>
</dbReference>
<gene>
    <name evidence="1" type="ORF">DRF65_08435</name>
</gene>
<dbReference type="Proteomes" id="UP000256686">
    <property type="component" value="Unassembled WGS sequence"/>
</dbReference>
<sequence length="110" mass="13271">METKIATNIETDTFYSIISLLKTDHWHMDIEYDHRLIDKGIDFDFYQFSKDEEHLLLAWNNWTEGEIKGTEKTISEIARQLNFICYFGEPEYLHRQDFVEEIKNTLTFIK</sequence>